<dbReference type="RefSeq" id="WP_343836526.1">
    <property type="nucleotide sequence ID" value="NZ_BAAADO010000001.1"/>
</dbReference>
<evidence type="ECO:0000313" key="3">
    <source>
        <dbReference type="Proteomes" id="UP001500880"/>
    </source>
</evidence>
<feature type="chain" id="PRO_5045431100" evidence="1">
    <location>
        <begin position="27"/>
        <end position="265"/>
    </location>
</feature>
<dbReference type="PANTHER" id="PTHR30619">
    <property type="entry name" value="DNA INTERNALIZATION/COMPETENCE PROTEIN COMEC/REC2"/>
    <property type="match status" value="1"/>
</dbReference>
<dbReference type="InterPro" id="IPR052159">
    <property type="entry name" value="Competence_DNA_uptake"/>
</dbReference>
<keyword evidence="1" id="KW-0732">Signal</keyword>
<evidence type="ECO:0000313" key="2">
    <source>
        <dbReference type="EMBL" id="GAA0480906.1"/>
    </source>
</evidence>
<sequence length="265" mass="30259">MNIWKRVVIFCLAIVIAGLSAYPAEALERTLSEDEVKFTFFHLTDGESLLITTGRDKRILINTGSKDSEEDLVGQLEELEVRQIDYLVLTNKNETACGNADVIIDKYHVKKIASSNYQPCVNIQTEDISTVKWEHGETYEPSTGLRFKVLKVNPNSQNMSLYITFGKNSMVFMSEANQAIEDILKDLPIQTEIIKIPDYAEKNFPTGELLDQLDPHIAIIYDLKDKKLHAGLVERLTELWIDVYHLKRVGTVQIIFTPSDYEFVR</sequence>
<dbReference type="SUPFAM" id="SSF56281">
    <property type="entry name" value="Metallo-hydrolase/oxidoreductase"/>
    <property type="match status" value="1"/>
</dbReference>
<accession>A0ABP3KIZ3</accession>
<feature type="signal peptide" evidence="1">
    <location>
        <begin position="1"/>
        <end position="26"/>
    </location>
</feature>
<comment type="caution">
    <text evidence="2">The sequence shown here is derived from an EMBL/GenBank/DDBJ whole genome shotgun (WGS) entry which is preliminary data.</text>
</comment>
<dbReference type="Gene3D" id="3.60.15.10">
    <property type="entry name" value="Ribonuclease Z/Hydroxyacylglutathione hydrolase-like"/>
    <property type="match status" value="1"/>
</dbReference>
<organism evidence="2 3">
    <name type="scientific">Salinibacillus aidingensis</name>
    <dbReference type="NCBI Taxonomy" id="237684"/>
    <lineage>
        <taxon>Bacteria</taxon>
        <taxon>Bacillati</taxon>
        <taxon>Bacillota</taxon>
        <taxon>Bacilli</taxon>
        <taxon>Bacillales</taxon>
        <taxon>Bacillaceae</taxon>
        <taxon>Salinibacillus</taxon>
    </lineage>
</organism>
<name>A0ABP3KIZ3_9BACI</name>
<protein>
    <submittedName>
        <fullName evidence="2">ComEC/Rec2 family competence protein</fullName>
    </submittedName>
</protein>
<proteinExistence type="predicted"/>
<dbReference type="Proteomes" id="UP001500880">
    <property type="component" value="Unassembled WGS sequence"/>
</dbReference>
<dbReference type="EMBL" id="BAAADO010000001">
    <property type="protein sequence ID" value="GAA0480906.1"/>
    <property type="molecule type" value="Genomic_DNA"/>
</dbReference>
<dbReference type="InterPro" id="IPR036866">
    <property type="entry name" value="RibonucZ/Hydroxyglut_hydro"/>
</dbReference>
<evidence type="ECO:0000256" key="1">
    <source>
        <dbReference type="SAM" id="SignalP"/>
    </source>
</evidence>
<gene>
    <name evidence="2" type="ORF">GCM10008986_01900</name>
</gene>
<reference evidence="3" key="1">
    <citation type="journal article" date="2019" name="Int. J. Syst. Evol. Microbiol.">
        <title>The Global Catalogue of Microorganisms (GCM) 10K type strain sequencing project: providing services to taxonomists for standard genome sequencing and annotation.</title>
        <authorList>
            <consortium name="The Broad Institute Genomics Platform"/>
            <consortium name="The Broad Institute Genome Sequencing Center for Infectious Disease"/>
            <person name="Wu L."/>
            <person name="Ma J."/>
        </authorList>
    </citation>
    <scope>NUCLEOTIDE SEQUENCE [LARGE SCALE GENOMIC DNA]</scope>
    <source>
        <strain evidence="3">JCM 12389</strain>
    </source>
</reference>
<dbReference type="PANTHER" id="PTHR30619:SF1">
    <property type="entry name" value="RECOMBINATION PROTEIN 2"/>
    <property type="match status" value="1"/>
</dbReference>
<keyword evidence="3" id="KW-1185">Reference proteome</keyword>